<evidence type="ECO:0000256" key="1">
    <source>
        <dbReference type="SAM" id="MobiDB-lite"/>
    </source>
</evidence>
<reference evidence="2" key="1">
    <citation type="submission" date="2021-01" db="EMBL/GenBank/DDBJ databases">
        <authorList>
            <person name="Corre E."/>
            <person name="Pelletier E."/>
            <person name="Niang G."/>
            <person name="Scheremetjew M."/>
            <person name="Finn R."/>
            <person name="Kale V."/>
            <person name="Holt S."/>
            <person name="Cochrane G."/>
            <person name="Meng A."/>
            <person name="Brown T."/>
            <person name="Cohen L."/>
        </authorList>
    </citation>
    <scope>NUCLEOTIDE SEQUENCE</scope>
</reference>
<protein>
    <submittedName>
        <fullName evidence="2">Uncharacterized protein</fullName>
    </submittedName>
</protein>
<dbReference type="AlphaFoldDB" id="A0A7S1A2P4"/>
<feature type="region of interest" description="Disordered" evidence="1">
    <location>
        <begin position="103"/>
        <end position="139"/>
    </location>
</feature>
<name>A0A7S1A2P4_NOCSC</name>
<accession>A0A7S1A2P4</accession>
<dbReference type="EMBL" id="HBFQ01021246">
    <property type="protein sequence ID" value="CAD8840492.1"/>
    <property type="molecule type" value="Transcribed_RNA"/>
</dbReference>
<organism evidence="2">
    <name type="scientific">Noctiluca scintillans</name>
    <name type="common">Sea sparkle</name>
    <name type="synonym">Red tide dinoflagellate</name>
    <dbReference type="NCBI Taxonomy" id="2966"/>
    <lineage>
        <taxon>Eukaryota</taxon>
        <taxon>Sar</taxon>
        <taxon>Alveolata</taxon>
        <taxon>Dinophyceae</taxon>
        <taxon>Noctilucales</taxon>
        <taxon>Noctilucaceae</taxon>
        <taxon>Noctiluca</taxon>
    </lineage>
</organism>
<gene>
    <name evidence="2" type="ORF">NSCI0253_LOCUS14840</name>
</gene>
<sequence length="139" mass="15065">MCCGLSEGGIKSASLLEYLGYRDLGQLLSVSSCVHCTLQDSEGAVVSDDAIVVPRRLPLVCAVFTARARATACEGDADKDEALATSSACSDELESEAELFMEYDCDHDGPDNPPDFWFDDTDSDSDVTDEEEEAQWSQH</sequence>
<evidence type="ECO:0000313" key="2">
    <source>
        <dbReference type="EMBL" id="CAD8840492.1"/>
    </source>
</evidence>
<proteinExistence type="predicted"/>
<feature type="compositionally biased region" description="Acidic residues" evidence="1">
    <location>
        <begin position="117"/>
        <end position="139"/>
    </location>
</feature>